<accession>A0A2M9ZSH0</accession>
<evidence type="ECO:0000313" key="4">
    <source>
        <dbReference type="Proteomes" id="UP000231962"/>
    </source>
</evidence>
<reference evidence="4 5" key="1">
    <citation type="submission" date="2017-07" db="EMBL/GenBank/DDBJ databases">
        <title>Leptospira spp. isolated from tropical soils.</title>
        <authorList>
            <person name="Thibeaux R."/>
            <person name="Iraola G."/>
            <person name="Ferres I."/>
            <person name="Bierque E."/>
            <person name="Girault D."/>
            <person name="Soupe-Gilbert M.-E."/>
            <person name="Picardeau M."/>
            <person name="Goarant C."/>
        </authorList>
    </citation>
    <scope>NUCLEOTIDE SEQUENCE [LARGE SCALE GENOMIC DNA]</scope>
    <source>
        <strain evidence="3 5">FH1-B-B1</strain>
        <strain evidence="2 4">FH1-B-C1</strain>
    </source>
</reference>
<dbReference type="InterPro" id="IPR012337">
    <property type="entry name" value="RNaseH-like_sf"/>
</dbReference>
<dbReference type="Pfam" id="PF00665">
    <property type="entry name" value="rve"/>
    <property type="match status" value="1"/>
</dbReference>
<dbReference type="SUPFAM" id="SSF53098">
    <property type="entry name" value="Ribonuclease H-like"/>
    <property type="match status" value="1"/>
</dbReference>
<dbReference type="Proteomes" id="UP000231962">
    <property type="component" value="Unassembled WGS sequence"/>
</dbReference>
<dbReference type="EMBL" id="NPDZ01000001">
    <property type="protein sequence ID" value="PJZ75016.1"/>
    <property type="molecule type" value="Genomic_DNA"/>
</dbReference>
<dbReference type="Gene3D" id="3.30.420.10">
    <property type="entry name" value="Ribonuclease H-like superfamily/Ribonuclease H"/>
    <property type="match status" value="1"/>
</dbReference>
<dbReference type="InterPro" id="IPR001584">
    <property type="entry name" value="Integrase_cat-core"/>
</dbReference>
<evidence type="ECO:0000313" key="5">
    <source>
        <dbReference type="Proteomes" id="UP000231990"/>
    </source>
</evidence>
<comment type="caution">
    <text evidence="3">The sequence shown here is derived from an EMBL/GenBank/DDBJ whole genome shotgun (WGS) entry which is preliminary data.</text>
</comment>
<proteinExistence type="predicted"/>
<dbReference type="GO" id="GO:0015074">
    <property type="term" value="P:DNA integration"/>
    <property type="evidence" value="ECO:0007669"/>
    <property type="project" value="InterPro"/>
</dbReference>
<dbReference type="Proteomes" id="UP000231990">
    <property type="component" value="Unassembled WGS sequence"/>
</dbReference>
<evidence type="ECO:0000313" key="2">
    <source>
        <dbReference type="EMBL" id="PJZ71481.1"/>
    </source>
</evidence>
<name>A0A2M9ZSH0_9LEPT</name>
<dbReference type="InterPro" id="IPR036397">
    <property type="entry name" value="RNaseH_sf"/>
</dbReference>
<dbReference type="AlphaFoldDB" id="A0A2M9ZSH0"/>
<dbReference type="PROSITE" id="PS50994">
    <property type="entry name" value="INTEGRASE"/>
    <property type="match status" value="1"/>
</dbReference>
<evidence type="ECO:0000313" key="3">
    <source>
        <dbReference type="EMBL" id="PJZ75016.1"/>
    </source>
</evidence>
<protein>
    <submittedName>
        <fullName evidence="3">Transposase</fullName>
    </submittedName>
</protein>
<dbReference type="EMBL" id="NPDY01000001">
    <property type="protein sequence ID" value="PJZ71481.1"/>
    <property type="molecule type" value="Genomic_DNA"/>
</dbReference>
<feature type="domain" description="Integrase catalytic" evidence="1">
    <location>
        <begin position="222"/>
        <end position="386"/>
    </location>
</feature>
<organism evidence="3 5">
    <name type="scientific">Leptospira perolatii</name>
    <dbReference type="NCBI Taxonomy" id="2023191"/>
    <lineage>
        <taxon>Bacteria</taxon>
        <taxon>Pseudomonadati</taxon>
        <taxon>Spirochaetota</taxon>
        <taxon>Spirochaetia</taxon>
        <taxon>Leptospirales</taxon>
        <taxon>Leptospiraceae</taxon>
        <taxon>Leptospira</taxon>
    </lineage>
</organism>
<dbReference type="RefSeq" id="WP_100712466.1">
    <property type="nucleotide sequence ID" value="NZ_NPDY01000001.1"/>
</dbReference>
<sequence length="415" mass="48497">MKKSKNSYHTTLIFKTQLNLLTPRERKAIPKSTQQDWKKRNLSKIVGFDEDPNCGQAELFQKMMDSQNFKKVLRSIFRVYSFYASLVENLRGKRRIWNEQKQKIISIIQSISPAFGVKRSCQLMKISLQRYYRWKNEVPCNLSPLALCRKKNQRQLSSEEQKTISSYVKNPQFGNWPLRSIFYKILNDENAFFSISTFYKYVRILFPFRKIIRKQKHKIGIRANSSLQLLHMDTTLLRTLDGSRVYIHFIMDNFSRAILGWKTSLQWNSKNTMLNLKEVCHKFDLFYKPLHLLCDDGSENAGAVNNFLLEPGVSIRKLTAQVDIIFSNSMIEAVNKKMKYEFLFPSKPFSIQDVQKTLEKAVPEFNSRPNGVLFGFTPNEVLAGAIPDKFRFSTQIKDAATKRVQVNQNNHCHEC</sequence>
<evidence type="ECO:0000259" key="1">
    <source>
        <dbReference type="PROSITE" id="PS50994"/>
    </source>
</evidence>
<dbReference type="OrthoDB" id="345333at2"/>
<keyword evidence="4" id="KW-1185">Reference proteome</keyword>
<dbReference type="GO" id="GO:0003676">
    <property type="term" value="F:nucleic acid binding"/>
    <property type="evidence" value="ECO:0007669"/>
    <property type="project" value="InterPro"/>
</dbReference>
<gene>
    <name evidence="2" type="ORF">CH360_03030</name>
    <name evidence="3" type="ORF">CH373_03035</name>
</gene>